<keyword evidence="2" id="KW-1185">Reference proteome</keyword>
<dbReference type="AlphaFoldDB" id="A0A8J3GYM9"/>
<reference evidence="1" key="1">
    <citation type="journal article" date="2014" name="Int. J. Syst. Evol. Microbiol.">
        <title>Complete genome sequence of Corynebacterium casei LMG S-19264T (=DSM 44701T), isolated from a smear-ripened cheese.</title>
        <authorList>
            <consortium name="US DOE Joint Genome Institute (JGI-PGF)"/>
            <person name="Walter F."/>
            <person name="Albersmeier A."/>
            <person name="Kalinowski J."/>
            <person name="Ruckert C."/>
        </authorList>
    </citation>
    <scope>NUCLEOTIDE SEQUENCE</scope>
    <source>
        <strain evidence="1">KCTC 42650</strain>
    </source>
</reference>
<dbReference type="Proteomes" id="UP000626220">
    <property type="component" value="Unassembled WGS sequence"/>
</dbReference>
<evidence type="ECO:0000313" key="1">
    <source>
        <dbReference type="EMBL" id="GHF52949.1"/>
    </source>
</evidence>
<dbReference type="RefSeq" id="WP_189680491.1">
    <property type="nucleotide sequence ID" value="NZ_BNCJ01000006.1"/>
</dbReference>
<evidence type="ECO:0000313" key="2">
    <source>
        <dbReference type="Proteomes" id="UP000626220"/>
    </source>
</evidence>
<comment type="caution">
    <text evidence="1">The sequence shown here is derived from an EMBL/GenBank/DDBJ whole genome shotgun (WGS) entry which is preliminary data.</text>
</comment>
<accession>A0A8J3GYM9</accession>
<reference evidence="1" key="2">
    <citation type="submission" date="2020-09" db="EMBL/GenBank/DDBJ databases">
        <authorList>
            <person name="Sun Q."/>
            <person name="Kim S."/>
        </authorList>
    </citation>
    <scope>NUCLEOTIDE SEQUENCE</scope>
    <source>
        <strain evidence="1">KCTC 42650</strain>
    </source>
</reference>
<dbReference type="EMBL" id="BNCJ01000006">
    <property type="protein sequence ID" value="GHF52949.1"/>
    <property type="molecule type" value="Genomic_DNA"/>
</dbReference>
<organism evidence="1 2">
    <name type="scientific">Seohaeicola zhoushanensis</name>
    <dbReference type="NCBI Taxonomy" id="1569283"/>
    <lineage>
        <taxon>Bacteria</taxon>
        <taxon>Pseudomonadati</taxon>
        <taxon>Pseudomonadota</taxon>
        <taxon>Alphaproteobacteria</taxon>
        <taxon>Rhodobacterales</taxon>
        <taxon>Roseobacteraceae</taxon>
        <taxon>Seohaeicola</taxon>
    </lineage>
</organism>
<proteinExistence type="predicted"/>
<sequence>MQWSDITREWEVWSPLMRARFPYLETRAMNRARHDRKTFEAYLAHSHNLSLNEAREEIEDFLYIETLASELVPPQRAHSLQ</sequence>
<gene>
    <name evidence="1" type="ORF">GCM10017056_25640</name>
</gene>
<name>A0A8J3GYM9_9RHOB</name>
<protein>
    <submittedName>
        <fullName evidence="1">Uncharacterized protein</fullName>
    </submittedName>
</protein>